<proteinExistence type="predicted"/>
<reference evidence="1 2" key="1">
    <citation type="journal article" date="2021" name="Hortic Res">
        <title>The domestication of Cucurbita argyrosperma as revealed by the genome of its wild relative.</title>
        <authorList>
            <person name="Barrera-Redondo J."/>
            <person name="Sanchez-de la Vega G."/>
            <person name="Aguirre-Liguori J.A."/>
            <person name="Castellanos-Morales G."/>
            <person name="Gutierrez-Guerrero Y.T."/>
            <person name="Aguirre-Dugua X."/>
            <person name="Aguirre-Planter E."/>
            <person name="Tenaillon M.I."/>
            <person name="Lira-Saade R."/>
            <person name="Eguiarte L.E."/>
        </authorList>
    </citation>
    <scope>NUCLEOTIDE SEQUENCE [LARGE SCALE GENOMIC DNA]</scope>
    <source>
        <strain evidence="1">JBR-2021</strain>
    </source>
</reference>
<organism evidence="1 2">
    <name type="scientific">Cucurbita argyrosperma subsp. sororia</name>
    <dbReference type="NCBI Taxonomy" id="37648"/>
    <lineage>
        <taxon>Eukaryota</taxon>
        <taxon>Viridiplantae</taxon>
        <taxon>Streptophyta</taxon>
        <taxon>Embryophyta</taxon>
        <taxon>Tracheophyta</taxon>
        <taxon>Spermatophyta</taxon>
        <taxon>Magnoliopsida</taxon>
        <taxon>eudicotyledons</taxon>
        <taxon>Gunneridae</taxon>
        <taxon>Pentapetalae</taxon>
        <taxon>rosids</taxon>
        <taxon>fabids</taxon>
        <taxon>Cucurbitales</taxon>
        <taxon>Cucurbitaceae</taxon>
        <taxon>Cucurbiteae</taxon>
        <taxon>Cucurbita</taxon>
    </lineage>
</organism>
<dbReference type="AlphaFoldDB" id="A0AAV6M6B6"/>
<evidence type="ECO:0000313" key="2">
    <source>
        <dbReference type="Proteomes" id="UP000685013"/>
    </source>
</evidence>
<sequence>MAIPTCRSINSRSLFLPELVFKIPRGPSKRRRNPKFFYGMAELNLTVSYGVPPLLPPVATVSIPAFNLVSVPLLA</sequence>
<feature type="non-terminal residue" evidence="1">
    <location>
        <position position="1"/>
    </location>
</feature>
<dbReference type="EMBL" id="JAGKQH010000017">
    <property type="protein sequence ID" value="KAG6575736.1"/>
    <property type="molecule type" value="Genomic_DNA"/>
</dbReference>
<keyword evidence="2" id="KW-1185">Reference proteome</keyword>
<name>A0AAV6M6B6_9ROSI</name>
<dbReference type="Proteomes" id="UP000685013">
    <property type="component" value="Chromosome 17"/>
</dbReference>
<gene>
    <name evidence="1" type="ORF">SDJN03_26375</name>
</gene>
<comment type="caution">
    <text evidence="1">The sequence shown here is derived from an EMBL/GenBank/DDBJ whole genome shotgun (WGS) entry which is preliminary data.</text>
</comment>
<accession>A0AAV6M6B6</accession>
<evidence type="ECO:0000313" key="1">
    <source>
        <dbReference type="EMBL" id="KAG6575736.1"/>
    </source>
</evidence>
<protein>
    <submittedName>
        <fullName evidence="1">Uncharacterized protein</fullName>
    </submittedName>
</protein>